<dbReference type="InterPro" id="IPR036396">
    <property type="entry name" value="Cyt_P450_sf"/>
</dbReference>
<evidence type="ECO:0000313" key="11">
    <source>
        <dbReference type="Proteomes" id="UP000760494"/>
    </source>
</evidence>
<keyword evidence="4 8" id="KW-0479">Metal-binding</keyword>
<evidence type="ECO:0000256" key="4">
    <source>
        <dbReference type="ARBA" id="ARBA00022723"/>
    </source>
</evidence>
<reference evidence="10" key="1">
    <citation type="submission" date="2019-05" db="EMBL/GenBank/DDBJ databases">
        <authorList>
            <person name="Piombo E."/>
        </authorList>
    </citation>
    <scope>NUCLEOTIDE SEQUENCE</scope>
    <source>
        <strain evidence="10">C2S</strain>
    </source>
</reference>
<dbReference type="GO" id="GO:0020037">
    <property type="term" value="F:heme binding"/>
    <property type="evidence" value="ECO:0007669"/>
    <property type="project" value="InterPro"/>
</dbReference>
<dbReference type="InterPro" id="IPR002401">
    <property type="entry name" value="Cyt_P450_E_grp-I"/>
</dbReference>
<accession>A0A5Q3GF12</accession>
<keyword evidence="3 8" id="KW-0349">Heme</keyword>
<proteinExistence type="inferred from homology"/>
<dbReference type="PRINTS" id="PR00385">
    <property type="entry name" value="P450"/>
</dbReference>
<keyword evidence="7 9" id="KW-0503">Monooxygenase</keyword>
<dbReference type="PRINTS" id="PR00463">
    <property type="entry name" value="EP450I"/>
</dbReference>
<dbReference type="CDD" id="cd11058">
    <property type="entry name" value="CYP60B-like"/>
    <property type="match status" value="1"/>
</dbReference>
<evidence type="ECO:0000256" key="9">
    <source>
        <dbReference type="RuleBase" id="RU000461"/>
    </source>
</evidence>
<dbReference type="PANTHER" id="PTHR24305">
    <property type="entry name" value="CYTOCHROME P450"/>
    <property type="match status" value="1"/>
</dbReference>
<dbReference type="GO" id="GO:0016705">
    <property type="term" value="F:oxidoreductase activity, acting on paired donors, with incorporation or reduction of molecular oxygen"/>
    <property type="evidence" value="ECO:0007669"/>
    <property type="project" value="InterPro"/>
</dbReference>
<dbReference type="PANTHER" id="PTHR24305:SF29">
    <property type="entry name" value="BENZOATE-PARA-HYDROXYLASE"/>
    <property type="match status" value="1"/>
</dbReference>
<sequence length="509" mass="57879">MDLSQIELAFILAFNNKLACLLAILVFYLLITAIYYAYIHPLAKVPGPKLYAVTQIPYFYHITQGSWLDKLNKLHDQYGPVVRFAPNDISFITANAVKIIYGSKAGGFAPFDKDLRMYRHGNPVKDIVTAGHEDHKRIRRHLAYAFSIKALRDHESILNQYADKFISKLCQRAGTDVDMVAWFNYVTFDVMGHLSLGQPFGCIDTGHYHPWITLILSSLKAFSFITVIARLGFVQWILWLIPTHQDETLKNDLQFVDRAASTRLNTGDTKSPDIMSYILRHDDGKGMSKAEILENASLLIAAGGETTASLLSGTTYYLLTNPDKYKTLVDEIRSTFTSEDEITLPRVNQLQYLLAVLNEGLRISSEFRISSALIRQLDPPSATGLARITPPGGKSIEGYWIPENSAYLSAYNFKDPRQFIPERWLGDTKYASDNRDVLQPFSTGPRDCIGKSFAYAEMRLLLTRLLWRFDLELLPQSKDWIVQKVYFLHEKPEMHVRMTEVVRGSLEIS</sequence>
<evidence type="ECO:0000256" key="2">
    <source>
        <dbReference type="ARBA" id="ARBA00010617"/>
    </source>
</evidence>
<keyword evidence="5 9" id="KW-0560">Oxidoreductase</keyword>
<dbReference type="InterPro" id="IPR050121">
    <property type="entry name" value="Cytochrome_P450_monoxygenase"/>
</dbReference>
<comment type="cofactor">
    <cofactor evidence="1 8">
        <name>heme</name>
        <dbReference type="ChEBI" id="CHEBI:30413"/>
    </cofactor>
</comment>
<dbReference type="InterPro" id="IPR001128">
    <property type="entry name" value="Cyt_P450"/>
</dbReference>
<evidence type="ECO:0000256" key="3">
    <source>
        <dbReference type="ARBA" id="ARBA00022617"/>
    </source>
</evidence>
<dbReference type="Proteomes" id="UP000760494">
    <property type="component" value="Unassembled WGS sequence"/>
</dbReference>
<dbReference type="GO" id="GO:0004497">
    <property type="term" value="F:monooxygenase activity"/>
    <property type="evidence" value="ECO:0007669"/>
    <property type="project" value="UniProtKB-KW"/>
</dbReference>
<evidence type="ECO:0000256" key="6">
    <source>
        <dbReference type="ARBA" id="ARBA00023004"/>
    </source>
</evidence>
<evidence type="ECO:0000256" key="1">
    <source>
        <dbReference type="ARBA" id="ARBA00001971"/>
    </source>
</evidence>
<dbReference type="SUPFAM" id="SSF48264">
    <property type="entry name" value="Cytochrome P450"/>
    <property type="match status" value="1"/>
</dbReference>
<evidence type="ECO:0000313" key="10">
    <source>
        <dbReference type="EMBL" id="VTT82067.1"/>
    </source>
</evidence>
<keyword evidence="6 8" id="KW-0408">Iron</keyword>
<evidence type="ECO:0000256" key="5">
    <source>
        <dbReference type="ARBA" id="ARBA00023002"/>
    </source>
</evidence>
<dbReference type="InterPro" id="IPR017972">
    <property type="entry name" value="Cyt_P450_CS"/>
</dbReference>
<dbReference type="PROSITE" id="PS00086">
    <property type="entry name" value="CYTOCHROME_P450"/>
    <property type="match status" value="1"/>
</dbReference>
<name>A0A5Q3GF12_FUSFU</name>
<gene>
    <name evidence="10" type="ORF">C2S_12306</name>
</gene>
<protein>
    <submittedName>
        <fullName evidence="10">Uncharacterized protein</fullName>
    </submittedName>
</protein>
<dbReference type="AlphaFoldDB" id="A0A5Q3GF12"/>
<comment type="similarity">
    <text evidence="2 9">Belongs to the cytochrome P450 family.</text>
</comment>
<organism evidence="10 11">
    <name type="scientific">Fusarium fujikuroi</name>
    <name type="common">Bakanae and foot rot disease fungus</name>
    <name type="synonym">Gibberella fujikuroi</name>
    <dbReference type="NCBI Taxonomy" id="5127"/>
    <lineage>
        <taxon>Eukaryota</taxon>
        <taxon>Fungi</taxon>
        <taxon>Dikarya</taxon>
        <taxon>Ascomycota</taxon>
        <taxon>Pezizomycotina</taxon>
        <taxon>Sordariomycetes</taxon>
        <taxon>Hypocreomycetidae</taxon>
        <taxon>Hypocreales</taxon>
        <taxon>Nectriaceae</taxon>
        <taxon>Fusarium</taxon>
        <taxon>Fusarium fujikuroi species complex</taxon>
    </lineage>
</organism>
<dbReference type="Pfam" id="PF00067">
    <property type="entry name" value="p450"/>
    <property type="match status" value="1"/>
</dbReference>
<dbReference type="EMBL" id="CABFJX010000411">
    <property type="protein sequence ID" value="VTT82067.1"/>
    <property type="molecule type" value="Genomic_DNA"/>
</dbReference>
<evidence type="ECO:0000256" key="8">
    <source>
        <dbReference type="PIRSR" id="PIRSR602401-1"/>
    </source>
</evidence>
<feature type="binding site" description="axial binding residue" evidence="8">
    <location>
        <position position="448"/>
    </location>
    <ligand>
        <name>heme</name>
        <dbReference type="ChEBI" id="CHEBI:30413"/>
    </ligand>
    <ligandPart>
        <name>Fe</name>
        <dbReference type="ChEBI" id="CHEBI:18248"/>
    </ligandPart>
</feature>
<evidence type="ECO:0000256" key="7">
    <source>
        <dbReference type="ARBA" id="ARBA00023033"/>
    </source>
</evidence>
<dbReference type="GO" id="GO:0005506">
    <property type="term" value="F:iron ion binding"/>
    <property type="evidence" value="ECO:0007669"/>
    <property type="project" value="InterPro"/>
</dbReference>
<comment type="caution">
    <text evidence="10">The sequence shown here is derived from an EMBL/GenBank/DDBJ whole genome shotgun (WGS) entry which is preliminary data.</text>
</comment>
<dbReference type="Gene3D" id="1.10.630.10">
    <property type="entry name" value="Cytochrome P450"/>
    <property type="match status" value="1"/>
</dbReference>